<dbReference type="AlphaFoldDB" id="A0A2W2E136"/>
<organism evidence="1 2">
    <name type="scientific">Micromonospora craterilacus</name>
    <dbReference type="NCBI Taxonomy" id="1655439"/>
    <lineage>
        <taxon>Bacteria</taxon>
        <taxon>Bacillati</taxon>
        <taxon>Actinomycetota</taxon>
        <taxon>Actinomycetes</taxon>
        <taxon>Micromonosporales</taxon>
        <taxon>Micromonosporaceae</taxon>
        <taxon>Micromonospora</taxon>
    </lineage>
</organism>
<dbReference type="Proteomes" id="UP000248924">
    <property type="component" value="Unassembled WGS sequence"/>
</dbReference>
<sequence length="131" mass="13991">MRLAGLDFQTIAERLGYADRAAAHKDITRAMEASVQEMSRNADVLRQVELTRLDRLQAGAWTAAAGGDVKAIHVVLGIIDRRCKLLGLDAPVRHEVVTLGAIEQEIERLNAELAELGADQAGEAAGVAPPA</sequence>
<protein>
    <submittedName>
        <fullName evidence="1">Uncharacterized protein</fullName>
    </submittedName>
</protein>
<proteinExistence type="predicted"/>
<accession>A0A2W2E136</accession>
<keyword evidence="2" id="KW-1185">Reference proteome</keyword>
<name>A0A2W2E136_9ACTN</name>
<dbReference type="EMBL" id="POTY01000251">
    <property type="protein sequence ID" value="PZG10299.1"/>
    <property type="molecule type" value="Genomic_DNA"/>
</dbReference>
<reference evidence="1 2" key="1">
    <citation type="submission" date="2018-01" db="EMBL/GenBank/DDBJ databases">
        <title>Draft genome sequence of Jishengella sp. NA12.</title>
        <authorList>
            <person name="Sahin N."/>
            <person name="Ay H."/>
            <person name="Saygin H."/>
        </authorList>
    </citation>
    <scope>NUCLEOTIDE SEQUENCE [LARGE SCALE GENOMIC DNA]</scope>
    <source>
        <strain evidence="1 2">NA12</strain>
    </source>
</reference>
<comment type="caution">
    <text evidence="1">The sequence shown here is derived from an EMBL/GenBank/DDBJ whole genome shotgun (WGS) entry which is preliminary data.</text>
</comment>
<evidence type="ECO:0000313" key="2">
    <source>
        <dbReference type="Proteomes" id="UP000248924"/>
    </source>
</evidence>
<gene>
    <name evidence="1" type="ORF">C1I95_28165</name>
</gene>
<evidence type="ECO:0000313" key="1">
    <source>
        <dbReference type="EMBL" id="PZG10299.1"/>
    </source>
</evidence>